<dbReference type="EMBL" id="JDVG02000146">
    <property type="protein sequence ID" value="KFB73879.1"/>
    <property type="molecule type" value="Genomic_DNA"/>
</dbReference>
<dbReference type="Pfam" id="PF07589">
    <property type="entry name" value="PEP-CTERM"/>
    <property type="match status" value="1"/>
</dbReference>
<feature type="domain" description="Lcl C-terminal" evidence="4">
    <location>
        <begin position="30"/>
        <end position="177"/>
    </location>
</feature>
<evidence type="ECO:0000256" key="1">
    <source>
        <dbReference type="SAM" id="Phobius"/>
    </source>
</evidence>
<reference evidence="5 6" key="1">
    <citation type="submission" date="2014-02" db="EMBL/GenBank/DDBJ databases">
        <title>Expanding our view of genomic diversity in Candidatus Accumulibacter clades.</title>
        <authorList>
            <person name="Skennerton C.T."/>
            <person name="Barr J.J."/>
            <person name="Slater F.R."/>
            <person name="Bond P.L."/>
            <person name="Tyson G.W."/>
        </authorList>
    </citation>
    <scope>NUCLEOTIDE SEQUENCE [LARGE SCALE GENOMIC DNA]</scope>
    <source>
        <strain evidence="6">BA-91</strain>
    </source>
</reference>
<keyword evidence="1" id="KW-0812">Transmembrane</keyword>
<feature type="domain" description="Ice-binding protein C-terminal" evidence="3">
    <location>
        <begin position="183"/>
        <end position="207"/>
    </location>
</feature>
<comment type="caution">
    <text evidence="5">The sequence shown here is derived from an EMBL/GenBank/DDBJ whole genome shotgun (WGS) entry which is preliminary data.</text>
</comment>
<dbReference type="NCBIfam" id="TIGR02595">
    <property type="entry name" value="PEP_CTERM"/>
    <property type="match status" value="1"/>
</dbReference>
<feature type="signal peptide" evidence="2">
    <location>
        <begin position="1"/>
        <end position="21"/>
    </location>
</feature>
<evidence type="ECO:0000259" key="4">
    <source>
        <dbReference type="Pfam" id="PF07603"/>
    </source>
</evidence>
<dbReference type="InterPro" id="IPR011460">
    <property type="entry name" value="Lcl_C"/>
</dbReference>
<name>A0A080M9S8_9PROT</name>
<keyword evidence="1" id="KW-0472">Membrane</keyword>
<dbReference type="Pfam" id="PF07603">
    <property type="entry name" value="Lcl_C"/>
    <property type="match status" value="1"/>
</dbReference>
<sequence precursor="true">MTRSNLALAGVLAFATATAHASLFDRGGGLIYDDVLNITWLSDANYAKTSGYDSDGLMNWSPANAWAAGLSFGGYEDWRLPTALNQDGSGPCAGYNCTNSEMGHMFYNNLGVSAGSSILTGTNTANLALFTNLQTIVYWSSTAYAPVPAGDAWYFGNGTGYQTIHNQNDEFGAWAVRPGDVAAVPEPEVYALLLAGLGLLGFVAKRRRRYFDAS</sequence>
<organism evidence="5 6">
    <name type="scientific">Candidatus Accumulibacter phosphatis</name>
    <dbReference type="NCBI Taxonomy" id="327160"/>
    <lineage>
        <taxon>Bacteria</taxon>
        <taxon>Pseudomonadati</taxon>
        <taxon>Pseudomonadota</taxon>
        <taxon>Betaproteobacteria</taxon>
        <taxon>Candidatus Accumulibacter</taxon>
    </lineage>
</organism>
<dbReference type="Proteomes" id="UP000020077">
    <property type="component" value="Unassembled WGS sequence"/>
</dbReference>
<feature type="chain" id="PRO_5001750847" evidence="2">
    <location>
        <begin position="22"/>
        <end position="214"/>
    </location>
</feature>
<keyword evidence="1" id="KW-1133">Transmembrane helix</keyword>
<keyword evidence="2" id="KW-0732">Signal</keyword>
<dbReference type="AlphaFoldDB" id="A0A080M9S8"/>
<gene>
    <name evidence="5" type="ORF">AW09_000849</name>
</gene>
<proteinExistence type="predicted"/>
<accession>A0A080M9S8</accession>
<evidence type="ECO:0000256" key="2">
    <source>
        <dbReference type="SAM" id="SignalP"/>
    </source>
</evidence>
<evidence type="ECO:0000313" key="6">
    <source>
        <dbReference type="Proteomes" id="UP000020077"/>
    </source>
</evidence>
<evidence type="ECO:0000259" key="3">
    <source>
        <dbReference type="Pfam" id="PF07589"/>
    </source>
</evidence>
<evidence type="ECO:0000313" key="5">
    <source>
        <dbReference type="EMBL" id="KFB73879.1"/>
    </source>
</evidence>
<dbReference type="InterPro" id="IPR013424">
    <property type="entry name" value="Ice-binding_C"/>
</dbReference>
<protein>
    <submittedName>
        <fullName evidence="5">PEP-CTERM motif protein</fullName>
    </submittedName>
</protein>
<feature type="transmembrane region" description="Helical" evidence="1">
    <location>
        <begin position="187"/>
        <end position="204"/>
    </location>
</feature>